<evidence type="ECO:0000313" key="3">
    <source>
        <dbReference type="EnsemblPlants" id="TraesCS3A02G427200.1"/>
    </source>
</evidence>
<keyword evidence="1" id="KW-0812">Transmembrane</keyword>
<keyword evidence="1" id="KW-1133">Transmembrane helix</keyword>
<organism evidence="3">
    <name type="scientific">Triticum aestivum</name>
    <name type="common">Wheat</name>
    <dbReference type="NCBI Taxonomy" id="4565"/>
    <lineage>
        <taxon>Eukaryota</taxon>
        <taxon>Viridiplantae</taxon>
        <taxon>Streptophyta</taxon>
        <taxon>Embryophyta</taxon>
        <taxon>Tracheophyta</taxon>
        <taxon>Spermatophyta</taxon>
        <taxon>Magnoliopsida</taxon>
        <taxon>Liliopsida</taxon>
        <taxon>Poales</taxon>
        <taxon>Poaceae</taxon>
        <taxon>BOP clade</taxon>
        <taxon>Pooideae</taxon>
        <taxon>Triticodae</taxon>
        <taxon>Triticeae</taxon>
        <taxon>Triticinae</taxon>
        <taxon>Triticum</taxon>
    </lineage>
</organism>
<reference evidence="3" key="1">
    <citation type="submission" date="2018-08" db="EMBL/GenBank/DDBJ databases">
        <authorList>
            <person name="Rossello M."/>
        </authorList>
    </citation>
    <scope>NUCLEOTIDE SEQUENCE [LARGE SCALE GENOMIC DNA]</scope>
    <source>
        <strain evidence="3">cv. Chinese Spring</strain>
    </source>
</reference>
<reference evidence="3" key="2">
    <citation type="submission" date="2018-10" db="UniProtKB">
        <authorList>
            <consortium name="EnsemblPlants"/>
        </authorList>
    </citation>
    <scope>IDENTIFICATION</scope>
</reference>
<dbReference type="Gramene" id="TraesCLE_scaffold_100680_01G000200.1">
    <property type="protein sequence ID" value="TraesCLE_scaffold_100680_01G000200.1"/>
    <property type="gene ID" value="TraesCLE_scaffold_100680_01G000200"/>
</dbReference>
<dbReference type="AlphaFoldDB" id="A0A3B6EN83"/>
<accession>A0A3B6EN83</accession>
<feature type="transmembrane region" description="Helical" evidence="1">
    <location>
        <begin position="71"/>
        <end position="93"/>
    </location>
</feature>
<dbReference type="PANTHER" id="PTHR46038:SF45">
    <property type="entry name" value="NUCLEOTIDE-DIPHOSPHO-SUGAR TRANSFERASE DOMAIN-CONTAINING PROTEIN"/>
    <property type="match status" value="1"/>
</dbReference>
<dbReference type="EnsemblPlants" id="TraesCS3A02G427200.1">
    <property type="protein sequence ID" value="TraesCS3A02G427200.1"/>
    <property type="gene ID" value="TraesCS3A02G427200"/>
</dbReference>
<keyword evidence="1" id="KW-0472">Membrane</keyword>
<dbReference type="Gramene" id="TraesCAD_scaffold_040606_01G000200.1">
    <property type="protein sequence ID" value="TraesCAD_scaffold_040606_01G000200.1"/>
    <property type="gene ID" value="TraesCAD_scaffold_040606_01G000200"/>
</dbReference>
<evidence type="ECO:0000313" key="4">
    <source>
        <dbReference type="Proteomes" id="UP000019116"/>
    </source>
</evidence>
<evidence type="ECO:0000259" key="2">
    <source>
        <dbReference type="Pfam" id="PF03407"/>
    </source>
</evidence>
<protein>
    <recommendedName>
        <fullName evidence="2">Nucleotide-diphospho-sugar transferase domain-containing protein</fullName>
    </recommendedName>
</protein>
<dbReference type="Gramene" id="TraesCS3A03G0994300.1">
    <property type="protein sequence ID" value="TraesCS3A03G0994300.1.CDS"/>
    <property type="gene ID" value="TraesCS3A03G0994300"/>
</dbReference>
<dbReference type="PANTHER" id="PTHR46038">
    <property type="entry name" value="EXPRESSED PROTEIN-RELATED"/>
    <property type="match status" value="1"/>
</dbReference>
<dbReference type="Pfam" id="PF03407">
    <property type="entry name" value="Nucleotid_trans"/>
    <property type="match status" value="1"/>
</dbReference>
<dbReference type="Proteomes" id="UP000019116">
    <property type="component" value="Chromosome 3A"/>
</dbReference>
<keyword evidence="4" id="KW-1185">Reference proteome</keyword>
<feature type="domain" description="Nucleotide-diphospho-sugar transferase" evidence="2">
    <location>
        <begin position="185"/>
        <end position="384"/>
    </location>
</feature>
<proteinExistence type="predicted"/>
<dbReference type="InterPro" id="IPR044821">
    <property type="entry name" value="At1g28695/At4g15970-like"/>
</dbReference>
<name>A0A3B6EN83_WHEAT</name>
<dbReference type="InterPro" id="IPR005069">
    <property type="entry name" value="Nucl-diP-sugar_transferase"/>
</dbReference>
<sequence>MVAIRKSECRRDTPWRHFIAKSENSPKHRALWSMRAAVQLQASWVASRRRLWVMAMDMTSRLGKQRNGAGVSHAVSFLLGALLPTVLIFFLAADRVGVQLATISSFQFGNGSTHQLATSNATNLPGDGSGGEKEEAFPGLAELLPKVAMDDGTVIITAVNEAWARPGSLLDLFLGSFRDGDGIAHLLNHTLIVAADPGALALCQAVHPHCYLHEVTSANVSSANSFMTKSYLELIWARLEVPQRILQLGYNYLSTDVDVMWLRNPFRHISLYADVAMSTDRFYGNAEDLQNVGNGGFYYIRSTNRTVEMLSRWLAARSRFPSAHDQGVLNEIKAELAAGDLQIKFVFLDTVIFGGFCQFHEEMDKVCTMHANCCIGLKNKVDDLTNMIAGWKNYTSKTPSDKFKWTFPTKCKASMGKR</sequence>
<dbReference type="Gramene" id="TraesCS3A02G427200.1">
    <property type="protein sequence ID" value="TraesCS3A02G427200.1"/>
    <property type="gene ID" value="TraesCS3A02G427200"/>
</dbReference>
<evidence type="ECO:0000256" key="1">
    <source>
        <dbReference type="SAM" id="Phobius"/>
    </source>
</evidence>
<dbReference type="OrthoDB" id="604820at2759"/>
<dbReference type="OMA" id="WRHFIAK"/>
<dbReference type="Gramene" id="TraesWEE_scaffold_118616_01G000200.1">
    <property type="protein sequence ID" value="TraesWEE_scaffold_118616_01G000200.1"/>
    <property type="gene ID" value="TraesWEE_scaffold_118616_01G000200"/>
</dbReference>